<dbReference type="EMBL" id="JADWDJ010000023">
    <property type="protein sequence ID" value="KAG5262229.1"/>
    <property type="molecule type" value="Genomic_DNA"/>
</dbReference>
<gene>
    <name evidence="1" type="ORF">AALO_G00293610</name>
</gene>
<proteinExistence type="predicted"/>
<sequence>MWDNHPLRTEGSMTPDQLWLMGIIYNPVPEPNFEGLDIPDIDWEDSGLIADAHSGIVVPRTECPLNDDQIAALEEAVNPTATSESFGWDIYLAALQFSQSLM</sequence>
<keyword evidence="2" id="KW-1185">Reference proteome</keyword>
<evidence type="ECO:0000313" key="1">
    <source>
        <dbReference type="EMBL" id="KAG5262229.1"/>
    </source>
</evidence>
<dbReference type="AlphaFoldDB" id="A0AAV6FHF2"/>
<name>A0AAV6FHF2_9TELE</name>
<organism evidence="1 2">
    <name type="scientific">Alosa alosa</name>
    <name type="common">allis shad</name>
    <dbReference type="NCBI Taxonomy" id="278164"/>
    <lineage>
        <taxon>Eukaryota</taxon>
        <taxon>Metazoa</taxon>
        <taxon>Chordata</taxon>
        <taxon>Craniata</taxon>
        <taxon>Vertebrata</taxon>
        <taxon>Euteleostomi</taxon>
        <taxon>Actinopterygii</taxon>
        <taxon>Neopterygii</taxon>
        <taxon>Teleostei</taxon>
        <taxon>Clupei</taxon>
        <taxon>Clupeiformes</taxon>
        <taxon>Clupeoidei</taxon>
        <taxon>Clupeidae</taxon>
        <taxon>Alosa</taxon>
    </lineage>
</organism>
<accession>A0AAV6FHF2</accession>
<reference evidence="1" key="1">
    <citation type="submission" date="2020-10" db="EMBL/GenBank/DDBJ databases">
        <title>Chromosome-scale genome assembly of the Allis shad, Alosa alosa.</title>
        <authorList>
            <person name="Margot Z."/>
            <person name="Christophe K."/>
            <person name="Cabau C."/>
            <person name="Louis A."/>
            <person name="Berthelot C."/>
            <person name="Parey E."/>
            <person name="Roest Crollius H."/>
            <person name="Montfort J."/>
            <person name="Robinson-Rechavi M."/>
            <person name="Bucao C."/>
            <person name="Bouchez O."/>
            <person name="Gislard M."/>
            <person name="Lluch J."/>
            <person name="Milhes M."/>
            <person name="Lampietro C."/>
            <person name="Lopez Roques C."/>
            <person name="Donnadieu C."/>
            <person name="Braasch I."/>
            <person name="Desvignes T."/>
            <person name="Postlethwait J."/>
            <person name="Bobe J."/>
            <person name="Guiguen Y."/>
        </authorList>
    </citation>
    <scope>NUCLEOTIDE SEQUENCE</scope>
    <source>
        <strain evidence="1">M-15738</strain>
        <tissue evidence="1">Blood</tissue>
    </source>
</reference>
<dbReference type="Proteomes" id="UP000823561">
    <property type="component" value="Chromosome 23"/>
</dbReference>
<comment type="caution">
    <text evidence="1">The sequence shown here is derived from an EMBL/GenBank/DDBJ whole genome shotgun (WGS) entry which is preliminary data.</text>
</comment>
<protein>
    <submittedName>
        <fullName evidence="1">Uncharacterized protein</fullName>
    </submittedName>
</protein>
<evidence type="ECO:0000313" key="2">
    <source>
        <dbReference type="Proteomes" id="UP000823561"/>
    </source>
</evidence>